<proteinExistence type="inferred from homology"/>
<dbReference type="SUPFAM" id="SSF52540">
    <property type="entry name" value="P-loop containing nucleoside triphosphate hydrolases"/>
    <property type="match status" value="1"/>
</dbReference>
<dbReference type="PANTHER" id="PTHR45991">
    <property type="entry name" value="PACHYTENE CHECKPOINT PROTEIN 2"/>
    <property type="match status" value="1"/>
</dbReference>
<dbReference type="GO" id="GO:0007131">
    <property type="term" value="P:reciprocal meiotic recombination"/>
    <property type="evidence" value="ECO:0007669"/>
    <property type="project" value="TreeGrafter"/>
</dbReference>
<dbReference type="InterPro" id="IPR027417">
    <property type="entry name" value="P-loop_NTPase"/>
</dbReference>
<dbReference type="InterPro" id="IPR003593">
    <property type="entry name" value="AAA+_ATPase"/>
</dbReference>
<dbReference type="FunFam" id="3.40.50.300:FF:001494">
    <property type="entry name" value="Pachytene checkpoint component Pch2"/>
    <property type="match status" value="1"/>
</dbReference>
<accession>A0A1B0D966</accession>
<evidence type="ECO:0000313" key="7">
    <source>
        <dbReference type="Proteomes" id="UP000092462"/>
    </source>
</evidence>
<dbReference type="GO" id="GO:0005524">
    <property type="term" value="F:ATP binding"/>
    <property type="evidence" value="ECO:0007669"/>
    <property type="project" value="UniProtKB-KW"/>
</dbReference>
<dbReference type="InterPro" id="IPR003959">
    <property type="entry name" value="ATPase_AAA_core"/>
</dbReference>
<evidence type="ECO:0000256" key="1">
    <source>
        <dbReference type="ARBA" id="ARBA00007271"/>
    </source>
</evidence>
<name>A0A1B0D966_PHLPP</name>
<dbReference type="PANTHER" id="PTHR45991:SF1">
    <property type="entry name" value="PACHYTENE CHECKPOINT PROTEIN 2 HOMOLOG"/>
    <property type="match status" value="1"/>
</dbReference>
<evidence type="ECO:0000313" key="6">
    <source>
        <dbReference type="EnsemblMetazoa" id="PPAI004178-PA"/>
    </source>
</evidence>
<dbReference type="PRINTS" id="PR00300">
    <property type="entry name" value="CLPPROTEASEA"/>
</dbReference>
<evidence type="ECO:0000259" key="5">
    <source>
        <dbReference type="SMART" id="SM00382"/>
    </source>
</evidence>
<dbReference type="PROSITE" id="PS00674">
    <property type="entry name" value="AAA"/>
    <property type="match status" value="1"/>
</dbReference>
<sequence>MGSVKASKSRKICGISIEVELKQMLLLLCPLLKHTPRFPLQMDTDTAEEVTASNHWILPSSEFVGLWENLIFDDDVKENILRYMQTSLIFAESKINTNLISCNRIILLHGPPGTGKTSLCRAVAQKVSIRFQDRYKHIHLVEINSHSLFSKWFSESGKLVQKVFTQLRELIETPNTMVCILIDEIESVAFSRTAISNNEPSDSIRAVNAVLTQLDQIRKFTNVIVLATSNLTSNIDEAFLSRADIIQFIPPPCEAALQQIYVTILRELVSTGIARISHRNQRHVLLQKLLEGELDAQEVGFLPEFLHLCQLSRGISGRTVRKLPFLAHANFIDEHEKRSKHGVDLLEFIKAMSAAMAKHISDSDCVNKPLK</sequence>
<dbReference type="InterPro" id="IPR044539">
    <property type="entry name" value="Pch2-like"/>
</dbReference>
<dbReference type="GO" id="GO:0005634">
    <property type="term" value="C:nucleus"/>
    <property type="evidence" value="ECO:0007669"/>
    <property type="project" value="TreeGrafter"/>
</dbReference>
<reference evidence="6" key="1">
    <citation type="submission" date="2022-08" db="UniProtKB">
        <authorList>
            <consortium name="EnsemblMetazoa"/>
        </authorList>
    </citation>
    <scope>IDENTIFICATION</scope>
    <source>
        <strain evidence="6">Israel</strain>
    </source>
</reference>
<dbReference type="Proteomes" id="UP000092462">
    <property type="component" value="Unassembled WGS sequence"/>
</dbReference>
<dbReference type="InterPro" id="IPR001270">
    <property type="entry name" value="ClpA/B"/>
</dbReference>
<dbReference type="SMART" id="SM00382">
    <property type="entry name" value="AAA"/>
    <property type="match status" value="1"/>
</dbReference>
<dbReference type="VEuPathDB" id="VectorBase:PPAPM1_004013"/>
<dbReference type="VEuPathDB" id="VectorBase:PPAI004178"/>
<evidence type="ECO:0000256" key="4">
    <source>
        <dbReference type="ARBA" id="ARBA00023254"/>
    </source>
</evidence>
<evidence type="ECO:0000256" key="3">
    <source>
        <dbReference type="ARBA" id="ARBA00022840"/>
    </source>
</evidence>
<dbReference type="EnsemblMetazoa" id="PPAI004178-RA">
    <property type="protein sequence ID" value="PPAI004178-PA"/>
    <property type="gene ID" value="PPAI004178"/>
</dbReference>
<dbReference type="EMBL" id="AJVK01004246">
    <property type="status" value="NOT_ANNOTATED_CDS"/>
    <property type="molecule type" value="Genomic_DNA"/>
</dbReference>
<dbReference type="AlphaFoldDB" id="A0A1B0D966"/>
<dbReference type="GO" id="GO:0016887">
    <property type="term" value="F:ATP hydrolysis activity"/>
    <property type="evidence" value="ECO:0007669"/>
    <property type="project" value="InterPro"/>
</dbReference>
<dbReference type="EMBL" id="AJVK01004248">
    <property type="status" value="NOT_ANNOTATED_CDS"/>
    <property type="molecule type" value="Genomic_DNA"/>
</dbReference>
<dbReference type="Gene3D" id="3.40.50.300">
    <property type="entry name" value="P-loop containing nucleotide triphosphate hydrolases"/>
    <property type="match status" value="1"/>
</dbReference>
<dbReference type="InterPro" id="IPR003960">
    <property type="entry name" value="ATPase_AAA_CS"/>
</dbReference>
<dbReference type="Pfam" id="PF00004">
    <property type="entry name" value="AAA"/>
    <property type="match status" value="1"/>
</dbReference>
<keyword evidence="4" id="KW-0469">Meiosis</keyword>
<keyword evidence="2" id="KW-0547">Nucleotide-binding</keyword>
<feature type="domain" description="AAA+ ATPase" evidence="5">
    <location>
        <begin position="102"/>
        <end position="253"/>
    </location>
</feature>
<organism evidence="6 7">
    <name type="scientific">Phlebotomus papatasi</name>
    <name type="common">Sandfly</name>
    <dbReference type="NCBI Taxonomy" id="29031"/>
    <lineage>
        <taxon>Eukaryota</taxon>
        <taxon>Metazoa</taxon>
        <taxon>Ecdysozoa</taxon>
        <taxon>Arthropoda</taxon>
        <taxon>Hexapoda</taxon>
        <taxon>Insecta</taxon>
        <taxon>Pterygota</taxon>
        <taxon>Neoptera</taxon>
        <taxon>Endopterygota</taxon>
        <taxon>Diptera</taxon>
        <taxon>Nematocera</taxon>
        <taxon>Psychodoidea</taxon>
        <taxon>Psychodidae</taxon>
        <taxon>Phlebotomus</taxon>
        <taxon>Phlebotomus</taxon>
    </lineage>
</organism>
<keyword evidence="3" id="KW-0067">ATP-binding</keyword>
<dbReference type="GO" id="GO:0051598">
    <property type="term" value="P:meiotic recombination checkpoint signaling"/>
    <property type="evidence" value="ECO:0007669"/>
    <property type="project" value="TreeGrafter"/>
</dbReference>
<dbReference type="GO" id="GO:0005694">
    <property type="term" value="C:chromosome"/>
    <property type="evidence" value="ECO:0007669"/>
    <property type="project" value="TreeGrafter"/>
</dbReference>
<comment type="similarity">
    <text evidence="1">Belongs to the AAA ATPase family. PCH2 subfamily.</text>
</comment>
<dbReference type="EMBL" id="AJVK01004247">
    <property type="status" value="NOT_ANNOTATED_CDS"/>
    <property type="molecule type" value="Genomic_DNA"/>
</dbReference>
<dbReference type="InterPro" id="IPR058249">
    <property type="entry name" value="Pch2_C"/>
</dbReference>
<evidence type="ECO:0000256" key="2">
    <source>
        <dbReference type="ARBA" id="ARBA00022741"/>
    </source>
</evidence>
<dbReference type="Pfam" id="PF23242">
    <property type="entry name" value="AAA_lid_TRIP13_C"/>
    <property type="match status" value="1"/>
</dbReference>
<keyword evidence="7" id="KW-1185">Reference proteome</keyword>
<protein>
    <recommendedName>
        <fullName evidence="5">AAA+ ATPase domain-containing protein</fullName>
    </recommendedName>
</protein>